<dbReference type="Proteomes" id="UP000257109">
    <property type="component" value="Unassembled WGS sequence"/>
</dbReference>
<reference evidence="1" key="1">
    <citation type="submission" date="2018-05" db="EMBL/GenBank/DDBJ databases">
        <title>Draft genome of Mucuna pruriens seed.</title>
        <authorList>
            <person name="Nnadi N.E."/>
            <person name="Vos R."/>
            <person name="Hasami M.H."/>
            <person name="Devisetty U.K."/>
            <person name="Aguiy J.C."/>
        </authorList>
    </citation>
    <scope>NUCLEOTIDE SEQUENCE [LARGE SCALE GENOMIC DNA]</scope>
    <source>
        <strain evidence="1">JCA_2017</strain>
    </source>
</reference>
<comment type="caution">
    <text evidence="1">The sequence shown here is derived from an EMBL/GenBank/DDBJ whole genome shotgun (WGS) entry which is preliminary data.</text>
</comment>
<name>A0A371F3F3_MUCPR</name>
<evidence type="ECO:0000313" key="2">
    <source>
        <dbReference type="Proteomes" id="UP000257109"/>
    </source>
</evidence>
<dbReference type="AlphaFoldDB" id="A0A371F3F3"/>
<sequence length="189" mass="22022">MRELVEIRKQAMVDSEELFEVQHWAKAESEIRKRHVDENKALRQENNEFQAQFWRTDTSHTTTQQPKKIGEIEAREAHLAKAMNKQSVPVQPALEAPSPLSKGWRGVYLDKYNGTTNPDWHLTKYVTKVNLFNSKNAILCRIFPTFLKGLTQLPANPINLFRTLKKKFSTQYSTSRPYHLTPMTLINLR</sequence>
<gene>
    <name evidence="1" type="ORF">CR513_47671</name>
</gene>
<proteinExistence type="predicted"/>
<protein>
    <submittedName>
        <fullName evidence="1">Uncharacterized protein</fullName>
    </submittedName>
</protein>
<dbReference type="EMBL" id="QJKJ01010764">
    <property type="protein sequence ID" value="RDX72794.1"/>
    <property type="molecule type" value="Genomic_DNA"/>
</dbReference>
<accession>A0A371F3F3</accession>
<keyword evidence="2" id="KW-1185">Reference proteome</keyword>
<evidence type="ECO:0000313" key="1">
    <source>
        <dbReference type="EMBL" id="RDX72794.1"/>
    </source>
</evidence>
<feature type="non-terminal residue" evidence="1">
    <location>
        <position position="1"/>
    </location>
</feature>
<organism evidence="1 2">
    <name type="scientific">Mucuna pruriens</name>
    <name type="common">Velvet bean</name>
    <name type="synonym">Dolichos pruriens</name>
    <dbReference type="NCBI Taxonomy" id="157652"/>
    <lineage>
        <taxon>Eukaryota</taxon>
        <taxon>Viridiplantae</taxon>
        <taxon>Streptophyta</taxon>
        <taxon>Embryophyta</taxon>
        <taxon>Tracheophyta</taxon>
        <taxon>Spermatophyta</taxon>
        <taxon>Magnoliopsida</taxon>
        <taxon>eudicotyledons</taxon>
        <taxon>Gunneridae</taxon>
        <taxon>Pentapetalae</taxon>
        <taxon>rosids</taxon>
        <taxon>fabids</taxon>
        <taxon>Fabales</taxon>
        <taxon>Fabaceae</taxon>
        <taxon>Papilionoideae</taxon>
        <taxon>50 kb inversion clade</taxon>
        <taxon>NPAAA clade</taxon>
        <taxon>indigoferoid/millettioid clade</taxon>
        <taxon>Phaseoleae</taxon>
        <taxon>Mucuna</taxon>
    </lineage>
</organism>